<dbReference type="Proteomes" id="UP000703269">
    <property type="component" value="Unassembled WGS sequence"/>
</dbReference>
<comment type="caution">
    <text evidence="1">The sequence shown here is derived from an EMBL/GenBank/DDBJ whole genome shotgun (WGS) entry which is preliminary data.</text>
</comment>
<reference evidence="1 2" key="1">
    <citation type="submission" date="2021-08" db="EMBL/GenBank/DDBJ databases">
        <title>Draft Genome Sequence of Phanerochaete sordida strain YK-624.</title>
        <authorList>
            <person name="Mori T."/>
            <person name="Dohra H."/>
            <person name="Suzuki T."/>
            <person name="Kawagishi H."/>
            <person name="Hirai H."/>
        </authorList>
    </citation>
    <scope>NUCLEOTIDE SEQUENCE [LARGE SCALE GENOMIC DNA]</scope>
    <source>
        <strain evidence="1 2">YK-624</strain>
    </source>
</reference>
<accession>A0A9P3LIM4</accession>
<proteinExistence type="predicted"/>
<evidence type="ECO:0000313" key="1">
    <source>
        <dbReference type="EMBL" id="GJE95322.1"/>
    </source>
</evidence>
<name>A0A9P3LIM4_9APHY</name>
<evidence type="ECO:0000313" key="2">
    <source>
        <dbReference type="Proteomes" id="UP000703269"/>
    </source>
</evidence>
<organism evidence="1 2">
    <name type="scientific">Phanerochaete sordida</name>
    <dbReference type="NCBI Taxonomy" id="48140"/>
    <lineage>
        <taxon>Eukaryota</taxon>
        <taxon>Fungi</taxon>
        <taxon>Dikarya</taxon>
        <taxon>Basidiomycota</taxon>
        <taxon>Agaricomycotina</taxon>
        <taxon>Agaricomycetes</taxon>
        <taxon>Polyporales</taxon>
        <taxon>Phanerochaetaceae</taxon>
        <taxon>Phanerochaete</taxon>
    </lineage>
</organism>
<dbReference type="EMBL" id="BPQB01000048">
    <property type="protein sequence ID" value="GJE95322.1"/>
    <property type="molecule type" value="Genomic_DNA"/>
</dbReference>
<protein>
    <submittedName>
        <fullName evidence="1">Uncharacterized protein</fullName>
    </submittedName>
</protein>
<gene>
    <name evidence="1" type="ORF">PsYK624_115060</name>
</gene>
<keyword evidence="2" id="KW-1185">Reference proteome</keyword>
<sequence length="228" mass="24885">MLSPMTQFLLNLQDPVSSGASQAALAVPPAPPIMRLLETTSYQHPRRSAMKPGEEDHWTFSCCGTPGASLADAYAGTLADLDAPDDVLFPAGFLKVTFLLQFSGYVPYRRAKNVQRVKRGVALPTLRRRVVECVAEAVALFIQQAVDTRPRGSSVVFGAGGVELRDLYLLGLHRYGRTLVPMLGFVQSTGGRELSWHEIPHGYAPVFPWVTDADHIQETAESTSCDDV</sequence>
<dbReference type="AlphaFoldDB" id="A0A9P3LIM4"/>